<keyword evidence="2" id="KW-1185">Reference proteome</keyword>
<accession>A0A914X1N8</accession>
<reference evidence="3" key="1">
    <citation type="submission" date="2022-11" db="UniProtKB">
        <authorList>
            <consortium name="WormBaseParasite"/>
        </authorList>
    </citation>
    <scope>IDENTIFICATION</scope>
</reference>
<evidence type="ECO:0000313" key="3">
    <source>
        <dbReference type="WBParaSite" id="PSAMB.scaffold6067size10282.g27868.t1"/>
    </source>
</evidence>
<dbReference type="Proteomes" id="UP000887566">
    <property type="component" value="Unplaced"/>
</dbReference>
<organism evidence="2 3">
    <name type="scientific">Plectus sambesii</name>
    <dbReference type="NCBI Taxonomy" id="2011161"/>
    <lineage>
        <taxon>Eukaryota</taxon>
        <taxon>Metazoa</taxon>
        <taxon>Ecdysozoa</taxon>
        <taxon>Nematoda</taxon>
        <taxon>Chromadorea</taxon>
        <taxon>Plectida</taxon>
        <taxon>Plectina</taxon>
        <taxon>Plectoidea</taxon>
        <taxon>Plectidae</taxon>
        <taxon>Plectus</taxon>
    </lineage>
</organism>
<protein>
    <submittedName>
        <fullName evidence="3">Uncharacterized protein</fullName>
    </submittedName>
</protein>
<dbReference type="AlphaFoldDB" id="A0A914X1N8"/>
<proteinExistence type="predicted"/>
<dbReference type="WBParaSite" id="PSAMB.scaffold6067size10282.g27868.t1">
    <property type="protein sequence ID" value="PSAMB.scaffold6067size10282.g27868.t1"/>
    <property type="gene ID" value="PSAMB.scaffold6067size10282.g27868"/>
</dbReference>
<evidence type="ECO:0000256" key="1">
    <source>
        <dbReference type="SAM" id="MobiDB-lite"/>
    </source>
</evidence>
<evidence type="ECO:0000313" key="2">
    <source>
        <dbReference type="Proteomes" id="UP000887566"/>
    </source>
</evidence>
<sequence>MAPVATVPAGGRQRRHPTPPRDKSAGSNLLRRVASIGGSTREAGGASYVPGQPKRPSRPSGMRTDTTAFRPAQSTAAYRQWRTVRIDAQSVIFTTAVMAISTVY</sequence>
<feature type="region of interest" description="Disordered" evidence="1">
    <location>
        <begin position="1"/>
        <end position="71"/>
    </location>
</feature>
<name>A0A914X1N8_9BILA</name>